<gene>
    <name evidence="8" type="ORF">J437_LFUL002064</name>
</gene>
<evidence type="ECO:0000313" key="8">
    <source>
        <dbReference type="EMBL" id="KAG8225548.1"/>
    </source>
</evidence>
<keyword evidence="4" id="KW-0862">Zinc</keyword>
<comment type="caution">
    <text evidence="8">The sequence shown here is derived from an EMBL/GenBank/DDBJ whole genome shotgun (WGS) entry which is preliminary data.</text>
</comment>
<evidence type="ECO:0000256" key="2">
    <source>
        <dbReference type="ARBA" id="ARBA00022737"/>
    </source>
</evidence>
<feature type="region of interest" description="Disordered" evidence="6">
    <location>
        <begin position="126"/>
        <end position="155"/>
    </location>
</feature>
<dbReference type="InterPro" id="IPR049899">
    <property type="entry name" value="Znf_C2HC_C3H"/>
</dbReference>
<evidence type="ECO:0000256" key="4">
    <source>
        <dbReference type="ARBA" id="ARBA00022833"/>
    </source>
</evidence>
<evidence type="ECO:0000256" key="5">
    <source>
        <dbReference type="PROSITE-ProRule" id="PRU01371"/>
    </source>
</evidence>
<feature type="compositionally biased region" description="Basic and acidic residues" evidence="6">
    <location>
        <begin position="308"/>
        <end position="327"/>
    </location>
</feature>
<evidence type="ECO:0000313" key="9">
    <source>
        <dbReference type="Proteomes" id="UP000792457"/>
    </source>
</evidence>
<keyword evidence="3 5" id="KW-0863">Zinc-finger</keyword>
<dbReference type="PROSITE" id="PS52027">
    <property type="entry name" value="ZF_C2HC_C3H"/>
    <property type="match status" value="1"/>
</dbReference>
<reference evidence="8" key="1">
    <citation type="submission" date="2013-04" db="EMBL/GenBank/DDBJ databases">
        <authorList>
            <person name="Qu J."/>
            <person name="Murali S.C."/>
            <person name="Bandaranaike D."/>
            <person name="Bellair M."/>
            <person name="Blankenburg K."/>
            <person name="Chao H."/>
            <person name="Dinh H."/>
            <person name="Doddapaneni H."/>
            <person name="Downs B."/>
            <person name="Dugan-Rocha S."/>
            <person name="Elkadiri S."/>
            <person name="Gnanaolivu R.D."/>
            <person name="Hernandez B."/>
            <person name="Javaid M."/>
            <person name="Jayaseelan J.C."/>
            <person name="Lee S."/>
            <person name="Li M."/>
            <person name="Ming W."/>
            <person name="Munidasa M."/>
            <person name="Muniz J."/>
            <person name="Nguyen L."/>
            <person name="Ongeri F."/>
            <person name="Osuji N."/>
            <person name="Pu L.-L."/>
            <person name="Puazo M."/>
            <person name="Qu C."/>
            <person name="Quiroz J."/>
            <person name="Raj R."/>
            <person name="Weissenberger G."/>
            <person name="Xin Y."/>
            <person name="Zou X."/>
            <person name="Han Y."/>
            <person name="Richards S."/>
            <person name="Worley K."/>
            <person name="Muzny D."/>
            <person name="Gibbs R."/>
        </authorList>
    </citation>
    <scope>NUCLEOTIDE SEQUENCE</scope>
    <source>
        <strain evidence="8">Sampled in the wild</strain>
    </source>
</reference>
<name>A0A8K0K038_LADFU</name>
<dbReference type="Gene3D" id="3.30.160.60">
    <property type="entry name" value="Classic Zinc Finger"/>
    <property type="match status" value="1"/>
</dbReference>
<accession>A0A8K0K038</accession>
<dbReference type="AlphaFoldDB" id="A0A8K0K038"/>
<feature type="domain" description="C2HC/C3H-type" evidence="7">
    <location>
        <begin position="39"/>
        <end position="68"/>
    </location>
</feature>
<dbReference type="Proteomes" id="UP000792457">
    <property type="component" value="Unassembled WGS sequence"/>
</dbReference>
<dbReference type="GO" id="GO:0008270">
    <property type="term" value="F:zinc ion binding"/>
    <property type="evidence" value="ECO:0007669"/>
    <property type="project" value="UniProtKB-KW"/>
</dbReference>
<evidence type="ECO:0000256" key="1">
    <source>
        <dbReference type="ARBA" id="ARBA00022723"/>
    </source>
</evidence>
<dbReference type="EMBL" id="KZ308242">
    <property type="protein sequence ID" value="KAG8225548.1"/>
    <property type="molecule type" value="Genomic_DNA"/>
</dbReference>
<dbReference type="InterPro" id="IPR026319">
    <property type="entry name" value="ZC2HC1A/B-like"/>
</dbReference>
<dbReference type="OrthoDB" id="265955at2759"/>
<proteinExistence type="predicted"/>
<dbReference type="PANTHER" id="PTHR13555">
    <property type="entry name" value="C2H2 ZINC FINGER CGI-62-RELATED"/>
    <property type="match status" value="1"/>
</dbReference>
<dbReference type="Pfam" id="PF13913">
    <property type="entry name" value="zf-C2HC_2"/>
    <property type="match status" value="2"/>
</dbReference>
<keyword evidence="2" id="KW-0677">Repeat</keyword>
<keyword evidence="1" id="KW-0479">Metal-binding</keyword>
<organism evidence="8 9">
    <name type="scientific">Ladona fulva</name>
    <name type="common">Scarce chaser dragonfly</name>
    <name type="synonym">Libellula fulva</name>
    <dbReference type="NCBI Taxonomy" id="123851"/>
    <lineage>
        <taxon>Eukaryota</taxon>
        <taxon>Metazoa</taxon>
        <taxon>Ecdysozoa</taxon>
        <taxon>Arthropoda</taxon>
        <taxon>Hexapoda</taxon>
        <taxon>Insecta</taxon>
        <taxon>Pterygota</taxon>
        <taxon>Palaeoptera</taxon>
        <taxon>Odonata</taxon>
        <taxon>Epiprocta</taxon>
        <taxon>Anisoptera</taxon>
        <taxon>Libelluloidea</taxon>
        <taxon>Libellulidae</taxon>
        <taxon>Ladona</taxon>
    </lineage>
</organism>
<dbReference type="PANTHER" id="PTHR13555:SF68">
    <property type="entry name" value="ZINC FINGER PROTEIN 474"/>
    <property type="match status" value="1"/>
</dbReference>
<sequence length="544" mass="60803">MTSNFWSTICLEKCTSISFIERNVMTKMPTMGKFPKPPCFSECYVCGREFSSRSLDIHEPQCLVKWHRNNNKLPVSLRKAAPVNSRPKCVPPTPSHICAHHLMDEEYDDEVALLTPVVLSKESSKTIITSSKPNSKKRPLTYTPTASPANEDVPVLEIPRPGTATLEHPKILDESYVDKLDMSLFRKEVLDMANLCKVSTPLEPNIRAIKHSLEARSNKVKSKGRISAERNDRISKRNRLNSSRERVNACPERVALVRETRRSRLISKNCKKLKTPISQSPLKLKPKFPVSNDPVVLEQPSKCVSDPKNAKKVAEKNKQNKPSESKCKAVSKVEDGTVKKEGVAESRKNVFAVVAMPCTACNRQERPERFHSHPPPVKSMERSVVEPVNVTKTKPTQKNIVQKPIPLRFQSGVNQPSPVFHNNKPGHVLESRSKKNGTVKETNLPADAVKNKLAQHQQPPAPKQTALKMNLLEIEKKAFVVVGGESPKFLGESPKFLGKARMISCYLCGKEFGSSSFPLHHPRCLELAIEYPNGESPNTSLDST</sequence>
<evidence type="ECO:0000256" key="3">
    <source>
        <dbReference type="ARBA" id="ARBA00022771"/>
    </source>
</evidence>
<evidence type="ECO:0000259" key="7">
    <source>
        <dbReference type="PROSITE" id="PS52027"/>
    </source>
</evidence>
<reference evidence="8" key="2">
    <citation type="submission" date="2017-10" db="EMBL/GenBank/DDBJ databases">
        <title>Ladona fulva Genome sequencing and assembly.</title>
        <authorList>
            <person name="Murali S."/>
            <person name="Richards S."/>
            <person name="Bandaranaike D."/>
            <person name="Bellair M."/>
            <person name="Blankenburg K."/>
            <person name="Chao H."/>
            <person name="Dinh H."/>
            <person name="Doddapaneni H."/>
            <person name="Dugan-Rocha S."/>
            <person name="Elkadiri S."/>
            <person name="Gnanaolivu R."/>
            <person name="Hernandez B."/>
            <person name="Skinner E."/>
            <person name="Javaid M."/>
            <person name="Lee S."/>
            <person name="Li M."/>
            <person name="Ming W."/>
            <person name="Munidasa M."/>
            <person name="Muniz J."/>
            <person name="Nguyen L."/>
            <person name="Hughes D."/>
            <person name="Osuji N."/>
            <person name="Pu L.-L."/>
            <person name="Puazo M."/>
            <person name="Qu C."/>
            <person name="Quiroz J."/>
            <person name="Raj R."/>
            <person name="Weissenberger G."/>
            <person name="Xin Y."/>
            <person name="Zou X."/>
            <person name="Han Y."/>
            <person name="Worley K."/>
            <person name="Muzny D."/>
            <person name="Gibbs R."/>
        </authorList>
    </citation>
    <scope>NUCLEOTIDE SEQUENCE</scope>
    <source>
        <strain evidence="8">Sampled in the wild</strain>
    </source>
</reference>
<protein>
    <recommendedName>
        <fullName evidence="7">C2HC/C3H-type domain-containing protein</fullName>
    </recommendedName>
</protein>
<evidence type="ECO:0000256" key="6">
    <source>
        <dbReference type="SAM" id="MobiDB-lite"/>
    </source>
</evidence>
<keyword evidence="9" id="KW-1185">Reference proteome</keyword>
<feature type="region of interest" description="Disordered" evidence="6">
    <location>
        <begin position="301"/>
        <end position="327"/>
    </location>
</feature>